<keyword evidence="1" id="KW-0472">Membrane</keyword>
<keyword evidence="3" id="KW-1185">Reference proteome</keyword>
<keyword evidence="1" id="KW-0812">Transmembrane</keyword>
<organism evidence="2 3">
    <name type="scientific">Crucibulum laeve</name>
    <dbReference type="NCBI Taxonomy" id="68775"/>
    <lineage>
        <taxon>Eukaryota</taxon>
        <taxon>Fungi</taxon>
        <taxon>Dikarya</taxon>
        <taxon>Basidiomycota</taxon>
        <taxon>Agaricomycotina</taxon>
        <taxon>Agaricomycetes</taxon>
        <taxon>Agaricomycetidae</taxon>
        <taxon>Agaricales</taxon>
        <taxon>Agaricineae</taxon>
        <taxon>Nidulariaceae</taxon>
        <taxon>Crucibulum</taxon>
    </lineage>
</organism>
<evidence type="ECO:0000313" key="3">
    <source>
        <dbReference type="Proteomes" id="UP000308652"/>
    </source>
</evidence>
<proteinExistence type="predicted"/>
<accession>A0A5C3LT73</accession>
<evidence type="ECO:0000313" key="2">
    <source>
        <dbReference type="EMBL" id="TFK36344.1"/>
    </source>
</evidence>
<dbReference type="EMBL" id="ML213614">
    <property type="protein sequence ID" value="TFK36344.1"/>
    <property type="molecule type" value="Genomic_DNA"/>
</dbReference>
<name>A0A5C3LT73_9AGAR</name>
<keyword evidence="1" id="KW-1133">Transmembrane helix</keyword>
<protein>
    <submittedName>
        <fullName evidence="2">Uncharacterized protein</fullName>
    </submittedName>
</protein>
<feature type="transmembrane region" description="Helical" evidence="1">
    <location>
        <begin position="340"/>
        <end position="363"/>
    </location>
</feature>
<gene>
    <name evidence="2" type="ORF">BDQ12DRAFT_686767</name>
</gene>
<sequence length="376" mass="42959">MMKTLRDIDEHVKKHTSKTLAQQHHSSRFQSMIFINDRKADLTRILRTMEKKVEINSNSSGFQLYTGPSTHLRSGCDLFASVTPWSNEDESQHITTSVSNHINPNTQGQLHQLQRPSCGSVTPWTSRLLNLCLTIYFLPMFHIPAYYSTRATHFMDSVDIWNMDSNVHVYASESEYAGSLENLEGNDTPASTDSIVSRQRWKIFTATIVEEWKSIRVLSTMVLGAVLAMFQIPSVNQDPVIRSAAYFSLICVMTSTFHSTVEIIHFSSWDDERVVENWLQEIQGYDFFSLWNTWILLSIPAVWAIWGGLSFIISVILLLWRSSPISSPSIDVSSQYAPLGIRLVLSTIMLMSIVHILLIYFTLRRIRNIIKDPHLA</sequence>
<dbReference type="AlphaFoldDB" id="A0A5C3LT73"/>
<evidence type="ECO:0000256" key="1">
    <source>
        <dbReference type="SAM" id="Phobius"/>
    </source>
</evidence>
<reference evidence="2 3" key="1">
    <citation type="journal article" date="2019" name="Nat. Ecol. Evol.">
        <title>Megaphylogeny resolves global patterns of mushroom evolution.</title>
        <authorList>
            <person name="Varga T."/>
            <person name="Krizsan K."/>
            <person name="Foldi C."/>
            <person name="Dima B."/>
            <person name="Sanchez-Garcia M."/>
            <person name="Sanchez-Ramirez S."/>
            <person name="Szollosi G.J."/>
            <person name="Szarkandi J.G."/>
            <person name="Papp V."/>
            <person name="Albert L."/>
            <person name="Andreopoulos W."/>
            <person name="Angelini C."/>
            <person name="Antonin V."/>
            <person name="Barry K.W."/>
            <person name="Bougher N.L."/>
            <person name="Buchanan P."/>
            <person name="Buyck B."/>
            <person name="Bense V."/>
            <person name="Catcheside P."/>
            <person name="Chovatia M."/>
            <person name="Cooper J."/>
            <person name="Damon W."/>
            <person name="Desjardin D."/>
            <person name="Finy P."/>
            <person name="Geml J."/>
            <person name="Haridas S."/>
            <person name="Hughes K."/>
            <person name="Justo A."/>
            <person name="Karasinski D."/>
            <person name="Kautmanova I."/>
            <person name="Kiss B."/>
            <person name="Kocsube S."/>
            <person name="Kotiranta H."/>
            <person name="LaButti K.M."/>
            <person name="Lechner B.E."/>
            <person name="Liimatainen K."/>
            <person name="Lipzen A."/>
            <person name="Lukacs Z."/>
            <person name="Mihaltcheva S."/>
            <person name="Morgado L.N."/>
            <person name="Niskanen T."/>
            <person name="Noordeloos M.E."/>
            <person name="Ohm R.A."/>
            <person name="Ortiz-Santana B."/>
            <person name="Ovrebo C."/>
            <person name="Racz N."/>
            <person name="Riley R."/>
            <person name="Savchenko A."/>
            <person name="Shiryaev A."/>
            <person name="Soop K."/>
            <person name="Spirin V."/>
            <person name="Szebenyi C."/>
            <person name="Tomsovsky M."/>
            <person name="Tulloss R.E."/>
            <person name="Uehling J."/>
            <person name="Grigoriev I.V."/>
            <person name="Vagvolgyi C."/>
            <person name="Papp T."/>
            <person name="Martin F.M."/>
            <person name="Miettinen O."/>
            <person name="Hibbett D.S."/>
            <person name="Nagy L.G."/>
        </authorList>
    </citation>
    <scope>NUCLEOTIDE SEQUENCE [LARGE SCALE GENOMIC DNA]</scope>
    <source>
        <strain evidence="2 3">CBS 166.37</strain>
    </source>
</reference>
<feature type="transmembrane region" description="Helical" evidence="1">
    <location>
        <begin position="294"/>
        <end position="320"/>
    </location>
</feature>
<dbReference type="STRING" id="68775.A0A5C3LT73"/>
<dbReference type="Proteomes" id="UP000308652">
    <property type="component" value="Unassembled WGS sequence"/>
</dbReference>
<dbReference type="OrthoDB" id="3027030at2759"/>